<evidence type="ECO:0007829" key="3">
    <source>
        <dbReference type="PeptideAtlas" id="A0A498N8K2"/>
    </source>
</evidence>
<comment type="caution">
    <text evidence="1">The sequence shown here is derived from an EMBL/GenBank/DDBJ whole genome shotgun (WGS) entry which is preliminary data.</text>
</comment>
<protein>
    <submittedName>
        <fullName evidence="1">Uncharacterized protein</fullName>
    </submittedName>
</protein>
<keyword evidence="3" id="KW-1267">Proteomics identification</keyword>
<evidence type="ECO:0000313" key="2">
    <source>
        <dbReference type="Proteomes" id="UP000290572"/>
    </source>
</evidence>
<dbReference type="Proteomes" id="UP000290572">
    <property type="component" value="Unassembled WGS sequence"/>
</dbReference>
<accession>A0A498N8K2</accession>
<name>A0A498N8K2_LABRO</name>
<dbReference type="EMBL" id="QBIY01011806">
    <property type="protein sequence ID" value="RXN29280.1"/>
    <property type="molecule type" value="Genomic_DNA"/>
</dbReference>
<keyword evidence="2" id="KW-1185">Reference proteome</keyword>
<organism evidence="1 2">
    <name type="scientific">Labeo rohita</name>
    <name type="common">Indian major carp</name>
    <name type="synonym">Cyprinus rohita</name>
    <dbReference type="NCBI Taxonomy" id="84645"/>
    <lineage>
        <taxon>Eukaryota</taxon>
        <taxon>Metazoa</taxon>
        <taxon>Chordata</taxon>
        <taxon>Craniata</taxon>
        <taxon>Vertebrata</taxon>
        <taxon>Euteleostomi</taxon>
        <taxon>Actinopterygii</taxon>
        <taxon>Neopterygii</taxon>
        <taxon>Teleostei</taxon>
        <taxon>Ostariophysi</taxon>
        <taxon>Cypriniformes</taxon>
        <taxon>Cyprinidae</taxon>
        <taxon>Labeoninae</taxon>
        <taxon>Labeonini</taxon>
        <taxon>Labeo</taxon>
    </lineage>
</organism>
<proteinExistence type="evidence at protein level"/>
<dbReference type="AlphaFoldDB" id="A0A498N8K2"/>
<evidence type="ECO:0000313" key="1">
    <source>
        <dbReference type="EMBL" id="RXN29280.1"/>
    </source>
</evidence>
<reference evidence="1 2" key="1">
    <citation type="submission" date="2018-03" db="EMBL/GenBank/DDBJ databases">
        <title>Draft genome sequence of Rohu Carp (Labeo rohita).</title>
        <authorList>
            <person name="Das P."/>
            <person name="Kushwaha B."/>
            <person name="Joshi C.G."/>
            <person name="Kumar D."/>
            <person name="Nagpure N.S."/>
            <person name="Sahoo L."/>
            <person name="Das S.P."/>
            <person name="Bit A."/>
            <person name="Patnaik S."/>
            <person name="Meher P.K."/>
            <person name="Jayasankar P."/>
            <person name="Koringa P.G."/>
            <person name="Patel N.V."/>
            <person name="Hinsu A.T."/>
            <person name="Kumar R."/>
            <person name="Pandey M."/>
            <person name="Agarwal S."/>
            <person name="Srivastava S."/>
            <person name="Singh M."/>
            <person name="Iquebal M.A."/>
            <person name="Jaiswal S."/>
            <person name="Angadi U.B."/>
            <person name="Kumar N."/>
            <person name="Raza M."/>
            <person name="Shah T.M."/>
            <person name="Rai A."/>
            <person name="Jena J.K."/>
        </authorList>
    </citation>
    <scope>NUCLEOTIDE SEQUENCE [LARGE SCALE GENOMIC DNA]</scope>
    <source>
        <strain evidence="1">DASCIFA01</strain>
        <tissue evidence="1">Testis</tissue>
    </source>
</reference>
<sequence length="68" mass="7596">MSFLKEISPLVKKHFLSGNDVLLRRAAQITAEIQQLSSGSRRCIIFLLCHSENPPTCDCRFSEAADVC</sequence>
<gene>
    <name evidence="1" type="ORF">ROHU_018598</name>
</gene>